<organism evidence="3 4">
    <name type="scientific">Batrachochytrium salamandrivorans</name>
    <dbReference type="NCBI Taxonomy" id="1357716"/>
    <lineage>
        <taxon>Eukaryota</taxon>
        <taxon>Fungi</taxon>
        <taxon>Fungi incertae sedis</taxon>
        <taxon>Chytridiomycota</taxon>
        <taxon>Chytridiomycota incertae sedis</taxon>
        <taxon>Chytridiomycetes</taxon>
        <taxon>Rhizophydiales</taxon>
        <taxon>Rhizophydiales incertae sedis</taxon>
        <taxon>Batrachochytrium</taxon>
    </lineage>
</organism>
<keyword evidence="2" id="KW-0812">Transmembrane</keyword>
<dbReference type="Proteomes" id="UP001648503">
    <property type="component" value="Unassembled WGS sequence"/>
</dbReference>
<evidence type="ECO:0000256" key="1">
    <source>
        <dbReference type="SAM" id="MobiDB-lite"/>
    </source>
</evidence>
<evidence type="ECO:0008006" key="5">
    <source>
        <dbReference type="Google" id="ProtNLM"/>
    </source>
</evidence>
<feature type="region of interest" description="Disordered" evidence="1">
    <location>
        <begin position="82"/>
        <end position="109"/>
    </location>
</feature>
<accession>A0ABQ8FPN0</accession>
<feature type="transmembrane region" description="Helical" evidence="2">
    <location>
        <begin position="206"/>
        <end position="227"/>
    </location>
</feature>
<name>A0ABQ8FPN0_9FUNG</name>
<reference evidence="3 4" key="1">
    <citation type="submission" date="2021-02" db="EMBL/GenBank/DDBJ databases">
        <title>Variation within the Batrachochytrium salamandrivorans European outbreak.</title>
        <authorList>
            <person name="Kelly M."/>
            <person name="Pasmans F."/>
            <person name="Shea T.P."/>
            <person name="Munoz J.F."/>
            <person name="Carranza S."/>
            <person name="Cuomo C.A."/>
            <person name="Martel A."/>
        </authorList>
    </citation>
    <scope>NUCLEOTIDE SEQUENCE [LARGE SCALE GENOMIC DNA]</scope>
    <source>
        <strain evidence="3 4">AMFP18/2</strain>
    </source>
</reference>
<evidence type="ECO:0000313" key="4">
    <source>
        <dbReference type="Proteomes" id="UP001648503"/>
    </source>
</evidence>
<evidence type="ECO:0000313" key="3">
    <source>
        <dbReference type="EMBL" id="KAH6601221.1"/>
    </source>
</evidence>
<dbReference type="EMBL" id="JAFCIX010000016">
    <property type="protein sequence ID" value="KAH6601221.1"/>
    <property type="molecule type" value="Genomic_DNA"/>
</dbReference>
<gene>
    <name evidence="3" type="ORF">BASA50_001746</name>
</gene>
<evidence type="ECO:0000256" key="2">
    <source>
        <dbReference type="SAM" id="Phobius"/>
    </source>
</evidence>
<keyword evidence="4" id="KW-1185">Reference proteome</keyword>
<sequence>MQSYFAPQIVHQHENQIVHQHEDQIVHQHEDHIVHLYEDHTVYQQENHNVHQHENHTVHQHEDHTVHQHEDHIVHLYGDHSVHQHEGHTGAPPPPVYISPHSAHLQPNPGPRPLASTILPGFYSRNTNFECRVSPSTPAFDSAHVPISASALDRIHAPTSTPAQLVNSLDDHSKSSVPTYQYFKNENNKPSRFTFGCVPRSPAKRALCITSVVFILAMMVVVVFLLFPTEPTFEVASMTMPNSTASIKVQDHGTNPNAELSVSADFLTGLNISNPNRYGITLDLFSIDGLLIIDAEKVVNAPPTGQSIGLPNRGDFPIVESRELSHSIGSGSTTNLYIPAKSTINVELLFSFNYSPNPSTGLLRDPAFAEILQSCGVTSPRRPMHVTFTAAVQSSLFKLLRHPKPIVASLNMDCPFDAATVSAMVKNIADILRHA</sequence>
<proteinExistence type="predicted"/>
<keyword evidence="2" id="KW-0472">Membrane</keyword>
<protein>
    <recommendedName>
        <fullName evidence="5">Late embryogenesis abundant protein LEA-2 subgroup domain-containing protein</fullName>
    </recommendedName>
</protein>
<keyword evidence="2" id="KW-1133">Transmembrane helix</keyword>
<comment type="caution">
    <text evidence="3">The sequence shown here is derived from an EMBL/GenBank/DDBJ whole genome shotgun (WGS) entry which is preliminary data.</text>
</comment>